<reference evidence="14" key="1">
    <citation type="submission" date="2015-07" db="EMBL/GenBank/DDBJ databases">
        <title>Draft Genome Sequences of Anaerolinea thermolimosa IMO-1, Bellilinea caldifistulae GOMI-1, Leptolinea tardivitalis YMTK-2, Levilinea saccharolytica KIBI-1,Longilinea arvoryzae KOME-1, Previously Described as Members of the Anaerolineaceae (Chloroflexi).</title>
        <authorList>
            <person name="Sekiguchi Y."/>
            <person name="Ohashi A."/>
            <person name="Matsuura N."/>
            <person name="Tourlousse M.D."/>
        </authorList>
    </citation>
    <scope>NUCLEOTIDE SEQUENCE [LARGE SCALE GENOMIC DNA]</scope>
    <source>
        <strain evidence="14">KOME-1</strain>
    </source>
</reference>
<dbReference type="EMBL" id="DF967972">
    <property type="protein sequence ID" value="GAP15493.1"/>
    <property type="molecule type" value="Genomic_DNA"/>
</dbReference>
<sequence length="899" mass="102546">MSYDLPKAYDFKSTEQRLYKWWEESGFFQPANDPNKPGFDPSKKPFVITIPPANVTGELHLGHAMFVSMEDLMVRYHRMKGEPTLWLPGTDHAGIATQLQVEKMLAKEGKTRDQLGRKEFERRTWEWKEKYGSIITGQIRRLGASCDWTRERFTLDAGLSRAVREAFVRLYEKGLIYRGTRMINWSPGLRTAVSDLEVEYSQEPGFLYYFKYVLADNPDEYIPVATTRPETILGDTAVAVHPEDERYKRYVGRKVLVPLLNRAVPVIADDYVDREFGTGALKITPAHDPNDYQIGQRYNLEMISILDKEAHINANGGPYAGMDRFECRKKLWADMKAAGLVIKEEPYTLNVPRSQRGGEIVEPMISDQWFVTIKPLAEAALKVVRNGEIKIVPDRFTKVYFNWLENIQDWCISRQLWWGHRIPVWYCDDCGKMTVVREDPTQCAHCGSKHIRQEEDVLDTWFSSGLWPFSTLGWPDETPDYKYFYPTSVLETGYDIIFFWVARMIMDGLEFTGKIPFHTVYLHGLIRDEHGQKMSKTKGNVIDPLGVMDEMGTDALRFTLLVGSTPGNDMNLSLKKVEANRNFANKIWNAGRFIIGSLEAAPATPQGKPDWTLPDSWIWARLQTLIADVERLFDGNQYGEAGRQIYEFFWGEFADWYLEIAKQQLAEGGDRAFYTAQTLVRVLDTCLRLLHPFTPYVTEELWGHLKRAAQERSELFAPKDGWEDALIIARWPEAQAAEGWEAAKVADFTLIQDTVRAIRNLRAEKKVTPGKRIPATIVCGDRLSIFQSQARTLTALAALDPDNLTLVQSLPEKPQGQVSLVISGIEIFLPLAGLVDVENERARLQKELADTQAQIERLETLLSSSFGQRAPAAVVEKERQKLAAFQETAAKLKNQLASL</sequence>
<evidence type="ECO:0000256" key="4">
    <source>
        <dbReference type="ARBA" id="ARBA00022840"/>
    </source>
</evidence>
<gene>
    <name evidence="10" type="primary">valS</name>
    <name evidence="14" type="ORF">LARV_03282</name>
</gene>
<comment type="subunit">
    <text evidence="10">Monomer.</text>
</comment>
<dbReference type="InterPro" id="IPR014729">
    <property type="entry name" value="Rossmann-like_a/b/a_fold"/>
</dbReference>
<dbReference type="Gene3D" id="1.10.730.10">
    <property type="entry name" value="Isoleucyl-tRNA Synthetase, Domain 1"/>
    <property type="match status" value="1"/>
</dbReference>
<dbReference type="InterPro" id="IPR002300">
    <property type="entry name" value="aa-tRNA-synth_Ia"/>
</dbReference>
<evidence type="ECO:0000256" key="6">
    <source>
        <dbReference type="ARBA" id="ARBA00023054"/>
    </source>
</evidence>
<feature type="domain" description="Aminoacyl-tRNA synthetase class Ia" evidence="11">
    <location>
        <begin position="18"/>
        <end position="573"/>
    </location>
</feature>
<keyword evidence="6 10" id="KW-0175">Coiled coil</keyword>
<dbReference type="Proteomes" id="UP000055060">
    <property type="component" value="Unassembled WGS sequence"/>
</dbReference>
<dbReference type="NCBIfam" id="NF004349">
    <property type="entry name" value="PRK05729.1"/>
    <property type="match status" value="1"/>
</dbReference>
<evidence type="ECO:0000256" key="10">
    <source>
        <dbReference type="HAMAP-Rule" id="MF_02004"/>
    </source>
</evidence>
<dbReference type="InterPro" id="IPR009008">
    <property type="entry name" value="Val/Leu/Ile-tRNA-synth_edit"/>
</dbReference>
<evidence type="ECO:0000256" key="7">
    <source>
        <dbReference type="ARBA" id="ARBA00023146"/>
    </source>
</evidence>
<evidence type="ECO:0000256" key="1">
    <source>
        <dbReference type="ARBA" id="ARBA00022490"/>
    </source>
</evidence>
<comment type="domain">
    <text evidence="10">The C-terminal coiled-coil domain is crucial for aminoacylation activity.</text>
</comment>
<keyword evidence="4 10" id="KW-0067">ATP-binding</keyword>
<dbReference type="Pfam" id="PF08264">
    <property type="entry name" value="Anticodon_1"/>
    <property type="match status" value="1"/>
</dbReference>
<dbReference type="Gene3D" id="1.10.287.380">
    <property type="entry name" value="Valyl-tRNA synthetase, C-terminal domain"/>
    <property type="match status" value="1"/>
</dbReference>
<evidence type="ECO:0000256" key="8">
    <source>
        <dbReference type="ARBA" id="ARBA00047552"/>
    </source>
</evidence>
<organism evidence="14">
    <name type="scientific">Longilinea arvoryzae</name>
    <dbReference type="NCBI Taxonomy" id="360412"/>
    <lineage>
        <taxon>Bacteria</taxon>
        <taxon>Bacillati</taxon>
        <taxon>Chloroflexota</taxon>
        <taxon>Anaerolineae</taxon>
        <taxon>Anaerolineales</taxon>
        <taxon>Anaerolineaceae</taxon>
        <taxon>Longilinea</taxon>
    </lineage>
</organism>
<dbReference type="PANTHER" id="PTHR11946:SF93">
    <property type="entry name" value="VALINE--TRNA LIGASE, CHLOROPLASTIC_MITOCHONDRIAL 2"/>
    <property type="match status" value="1"/>
</dbReference>
<dbReference type="FunFam" id="3.40.50.620:FF:000098">
    <property type="entry name" value="Valine--tRNA ligase"/>
    <property type="match status" value="1"/>
</dbReference>
<dbReference type="CDD" id="cd07962">
    <property type="entry name" value="Anticodon_Ia_Val"/>
    <property type="match status" value="1"/>
</dbReference>
<evidence type="ECO:0000259" key="12">
    <source>
        <dbReference type="Pfam" id="PF08264"/>
    </source>
</evidence>
<dbReference type="EC" id="6.1.1.9" evidence="10"/>
<feature type="coiled-coil region" evidence="10">
    <location>
        <begin position="834"/>
        <end position="895"/>
    </location>
</feature>
<comment type="catalytic activity">
    <reaction evidence="8 10">
        <text>tRNA(Val) + L-valine + ATP = L-valyl-tRNA(Val) + AMP + diphosphate</text>
        <dbReference type="Rhea" id="RHEA:10704"/>
        <dbReference type="Rhea" id="RHEA-COMP:9672"/>
        <dbReference type="Rhea" id="RHEA-COMP:9708"/>
        <dbReference type="ChEBI" id="CHEBI:30616"/>
        <dbReference type="ChEBI" id="CHEBI:33019"/>
        <dbReference type="ChEBI" id="CHEBI:57762"/>
        <dbReference type="ChEBI" id="CHEBI:78442"/>
        <dbReference type="ChEBI" id="CHEBI:78537"/>
        <dbReference type="ChEBI" id="CHEBI:456215"/>
        <dbReference type="EC" id="6.1.1.9"/>
    </reaction>
</comment>
<dbReference type="InterPro" id="IPR019499">
    <property type="entry name" value="Val-tRNA_synth_tRNA-bd"/>
</dbReference>
<evidence type="ECO:0000259" key="13">
    <source>
        <dbReference type="Pfam" id="PF10458"/>
    </source>
</evidence>
<feature type="domain" description="Valyl-tRNA synthetase tRNA-binding arm" evidence="13">
    <location>
        <begin position="836"/>
        <end position="899"/>
    </location>
</feature>
<dbReference type="InterPro" id="IPR013155">
    <property type="entry name" value="M/V/L/I-tRNA-synth_anticd-bd"/>
</dbReference>
<dbReference type="NCBIfam" id="TIGR00422">
    <property type="entry name" value="valS"/>
    <property type="match status" value="1"/>
</dbReference>
<evidence type="ECO:0000256" key="5">
    <source>
        <dbReference type="ARBA" id="ARBA00022917"/>
    </source>
</evidence>
<dbReference type="GO" id="GO:0004832">
    <property type="term" value="F:valine-tRNA ligase activity"/>
    <property type="evidence" value="ECO:0007669"/>
    <property type="project" value="UniProtKB-UniRule"/>
</dbReference>
<dbReference type="PANTHER" id="PTHR11946">
    <property type="entry name" value="VALYL-TRNA SYNTHETASES"/>
    <property type="match status" value="1"/>
</dbReference>
<evidence type="ECO:0000256" key="9">
    <source>
        <dbReference type="ARBA" id="ARBA00060830"/>
    </source>
</evidence>
<feature type="short sequence motif" description="'KMSKS' region" evidence="10">
    <location>
        <begin position="533"/>
        <end position="537"/>
    </location>
</feature>
<feature type="binding site" evidence="10">
    <location>
        <position position="536"/>
    </location>
    <ligand>
        <name>ATP</name>
        <dbReference type="ChEBI" id="CHEBI:30616"/>
    </ligand>
</feature>
<evidence type="ECO:0000256" key="2">
    <source>
        <dbReference type="ARBA" id="ARBA00022598"/>
    </source>
</evidence>
<dbReference type="SUPFAM" id="SSF47323">
    <property type="entry name" value="Anticodon-binding domain of a subclass of class I aminoacyl-tRNA synthetases"/>
    <property type="match status" value="1"/>
</dbReference>
<dbReference type="FunFam" id="1.10.287.380:FF:000001">
    <property type="entry name" value="Valine--tRNA ligase"/>
    <property type="match status" value="1"/>
</dbReference>
<protein>
    <recommendedName>
        <fullName evidence="10">Valine--tRNA ligase</fullName>
        <ecNumber evidence="10">6.1.1.9</ecNumber>
    </recommendedName>
    <alternativeName>
        <fullName evidence="10">Valyl-tRNA synthetase</fullName>
        <shortName evidence="10">ValRS</shortName>
    </alternativeName>
</protein>
<dbReference type="FunFam" id="1.10.730.10:FF:000014">
    <property type="entry name" value="Valine--tRNA ligase"/>
    <property type="match status" value="1"/>
</dbReference>
<comment type="function">
    <text evidence="10">Catalyzes the attachment of valine to tRNA(Val). As ValRS can inadvertently accommodate and process structurally similar amino acids such as threonine, to avoid such errors, it has a 'posttransfer' editing activity that hydrolyzes mischarged Thr-tRNA(Val) in a tRNA-dependent manner.</text>
</comment>
<dbReference type="GO" id="GO:0005524">
    <property type="term" value="F:ATP binding"/>
    <property type="evidence" value="ECO:0007669"/>
    <property type="project" value="UniProtKB-UniRule"/>
</dbReference>
<keyword evidence="5 10" id="KW-0648">Protein biosynthesis</keyword>
<comment type="similarity">
    <text evidence="9 10">Belongs to the class-I aminoacyl-tRNA synthetase family. ValS type 1 subfamily.</text>
</comment>
<dbReference type="Pfam" id="PF10458">
    <property type="entry name" value="Val_tRNA-synt_C"/>
    <property type="match status" value="1"/>
</dbReference>
<dbReference type="Gene3D" id="3.90.740.10">
    <property type="entry name" value="Valyl/Leucyl/Isoleucyl-tRNA synthetase, editing domain"/>
    <property type="match status" value="1"/>
</dbReference>
<comment type="subcellular location">
    <subcellularLocation>
        <location evidence="10">Cytoplasm</location>
    </subcellularLocation>
</comment>
<comment type="domain">
    <text evidence="10">ValRS has two distinct active sites: one for aminoacylation and one for editing. The misactivated threonine is translocated from the active site to the editing site.</text>
</comment>
<dbReference type="InterPro" id="IPR037118">
    <property type="entry name" value="Val-tRNA_synth_C_sf"/>
</dbReference>
<dbReference type="CDD" id="cd00817">
    <property type="entry name" value="ValRS_core"/>
    <property type="match status" value="1"/>
</dbReference>
<keyword evidence="7 10" id="KW-0030">Aminoacyl-tRNA synthetase</keyword>
<keyword evidence="15" id="KW-1185">Reference proteome</keyword>
<evidence type="ECO:0000313" key="14">
    <source>
        <dbReference type="EMBL" id="GAP15493.1"/>
    </source>
</evidence>
<dbReference type="FunFam" id="3.40.50.620:FF:000020">
    <property type="entry name" value="Valine--tRNA ligase, mitochondrial"/>
    <property type="match status" value="1"/>
</dbReference>
<evidence type="ECO:0000313" key="15">
    <source>
        <dbReference type="Proteomes" id="UP000055060"/>
    </source>
</evidence>
<dbReference type="GO" id="GO:0005829">
    <property type="term" value="C:cytosol"/>
    <property type="evidence" value="ECO:0007669"/>
    <property type="project" value="TreeGrafter"/>
</dbReference>
<accession>A0A0S7BNS0</accession>
<keyword evidence="2 10" id="KW-0436">Ligase</keyword>
<dbReference type="InterPro" id="IPR010978">
    <property type="entry name" value="tRNA-bd_arm"/>
</dbReference>
<dbReference type="InterPro" id="IPR009080">
    <property type="entry name" value="tRNAsynth_Ia_anticodon-bd"/>
</dbReference>
<evidence type="ECO:0000259" key="11">
    <source>
        <dbReference type="Pfam" id="PF00133"/>
    </source>
</evidence>
<dbReference type="PRINTS" id="PR00986">
    <property type="entry name" value="TRNASYNTHVAL"/>
</dbReference>
<dbReference type="HAMAP" id="MF_02004">
    <property type="entry name" value="Val_tRNA_synth_type1"/>
    <property type="match status" value="1"/>
</dbReference>
<dbReference type="RefSeq" id="WP_075074672.1">
    <property type="nucleotide sequence ID" value="NZ_DF967972.1"/>
</dbReference>
<dbReference type="InterPro" id="IPR002303">
    <property type="entry name" value="Valyl-tRNA_ligase"/>
</dbReference>
<dbReference type="SUPFAM" id="SSF50677">
    <property type="entry name" value="ValRS/IleRS/LeuRS editing domain"/>
    <property type="match status" value="1"/>
</dbReference>
<keyword evidence="3 10" id="KW-0547">Nucleotide-binding</keyword>
<proteinExistence type="inferred from homology"/>
<dbReference type="Gene3D" id="3.40.50.620">
    <property type="entry name" value="HUPs"/>
    <property type="match status" value="2"/>
</dbReference>
<dbReference type="GO" id="GO:0002161">
    <property type="term" value="F:aminoacyl-tRNA deacylase activity"/>
    <property type="evidence" value="ECO:0007669"/>
    <property type="project" value="InterPro"/>
</dbReference>
<dbReference type="InterPro" id="IPR033705">
    <property type="entry name" value="Anticodon_Ia_Val"/>
</dbReference>
<dbReference type="FunFam" id="3.90.740.10:FF:000005">
    <property type="entry name" value="Valine--tRNA ligase, mitochondrial"/>
    <property type="match status" value="1"/>
</dbReference>
<dbReference type="OrthoDB" id="9810365at2"/>
<dbReference type="SUPFAM" id="SSF52374">
    <property type="entry name" value="Nucleotidylyl transferase"/>
    <property type="match status" value="1"/>
</dbReference>
<dbReference type="Pfam" id="PF00133">
    <property type="entry name" value="tRNA-synt_1"/>
    <property type="match status" value="1"/>
</dbReference>
<feature type="domain" description="Methionyl/Valyl/Leucyl/Isoleucyl-tRNA synthetase anticodon-binding" evidence="12">
    <location>
        <begin position="615"/>
        <end position="774"/>
    </location>
</feature>
<dbReference type="GO" id="GO:0006438">
    <property type="term" value="P:valyl-tRNA aminoacylation"/>
    <property type="evidence" value="ECO:0007669"/>
    <property type="project" value="UniProtKB-UniRule"/>
</dbReference>
<name>A0A0S7BNS0_9CHLR</name>
<dbReference type="STRING" id="360412.LARV_03282"/>
<keyword evidence="1 10" id="KW-0963">Cytoplasm</keyword>
<dbReference type="AlphaFoldDB" id="A0A0S7BNS0"/>
<dbReference type="SUPFAM" id="SSF46589">
    <property type="entry name" value="tRNA-binding arm"/>
    <property type="match status" value="1"/>
</dbReference>
<comment type="caution">
    <text evidence="10">Lacks conserved residue(s) required for the propagation of feature annotation.</text>
</comment>
<evidence type="ECO:0000256" key="3">
    <source>
        <dbReference type="ARBA" id="ARBA00022741"/>
    </source>
</evidence>